<gene>
    <name evidence="1" type="ORF">F3Y22_tig00116995pilonHSYRG00008</name>
</gene>
<dbReference type="EMBL" id="VEPZ02001760">
    <property type="protein sequence ID" value="KAE8657379.1"/>
    <property type="molecule type" value="Genomic_DNA"/>
</dbReference>
<keyword evidence="2" id="KW-1185">Reference proteome</keyword>
<organism evidence="1 2">
    <name type="scientific">Hibiscus syriacus</name>
    <name type="common">Rose of Sharon</name>
    <dbReference type="NCBI Taxonomy" id="106335"/>
    <lineage>
        <taxon>Eukaryota</taxon>
        <taxon>Viridiplantae</taxon>
        <taxon>Streptophyta</taxon>
        <taxon>Embryophyta</taxon>
        <taxon>Tracheophyta</taxon>
        <taxon>Spermatophyta</taxon>
        <taxon>Magnoliopsida</taxon>
        <taxon>eudicotyledons</taxon>
        <taxon>Gunneridae</taxon>
        <taxon>Pentapetalae</taxon>
        <taxon>rosids</taxon>
        <taxon>malvids</taxon>
        <taxon>Malvales</taxon>
        <taxon>Malvaceae</taxon>
        <taxon>Malvoideae</taxon>
        <taxon>Hibiscus</taxon>
    </lineage>
</organism>
<sequence>MVVDSFSQAPIVGVVDEDKLVTLRDSLVGWCKKFMKMKDMVAIMHKEGILGPKIMRLSGLTILIIFEDEESRDHTLLNQSEALKNCFDKVEVWSENFQCCSLRAWLSCRGIPPFVWSHSTFRNIAKKWGELIFIEEGTLNPGSFDRALFHIIIKCKARVEESIDLVVGERIVSVFVSEFEPCFGPDSVWEYSSLMAWDIASPASIVEEIVEVSSEKSPKLEVGVVCSGLMGAEVELSTAIEDNAAHFSLCQWRGYQNALINYNIMRVKGKDLGVSLGGKAVVFPSDSFDGLASRALANIFGCSVPSSEAYPWQPKSNSDNLRLLESLSFEQVLTNRLIRKQKKFGSLLDIQDKFLSKAEKNKRDRALKRLKLLKSDLNSSELSGSSLYDSDLKKRWDVLVGNE</sequence>
<comment type="caution">
    <text evidence="1">The sequence shown here is derived from an EMBL/GenBank/DDBJ whole genome shotgun (WGS) entry which is preliminary data.</text>
</comment>
<dbReference type="Proteomes" id="UP000436088">
    <property type="component" value="Unassembled WGS sequence"/>
</dbReference>
<evidence type="ECO:0000313" key="1">
    <source>
        <dbReference type="EMBL" id="KAE8657379.1"/>
    </source>
</evidence>
<evidence type="ECO:0000313" key="2">
    <source>
        <dbReference type="Proteomes" id="UP000436088"/>
    </source>
</evidence>
<proteinExistence type="predicted"/>
<protein>
    <submittedName>
        <fullName evidence="1">Uncharacterized protein</fullName>
    </submittedName>
</protein>
<dbReference type="AlphaFoldDB" id="A0A6A2XG00"/>
<name>A0A6A2XG00_HIBSY</name>
<reference evidence="1" key="1">
    <citation type="submission" date="2019-09" db="EMBL/GenBank/DDBJ databases">
        <title>Draft genome information of white flower Hibiscus syriacus.</title>
        <authorList>
            <person name="Kim Y.-M."/>
        </authorList>
    </citation>
    <scope>NUCLEOTIDE SEQUENCE [LARGE SCALE GENOMIC DNA]</scope>
    <source>
        <strain evidence="1">YM2019G1</strain>
    </source>
</reference>
<accession>A0A6A2XG00</accession>